<name>A0A6J4JC36_9PROT</name>
<organism evidence="2">
    <name type="scientific">uncultured Acetobacteraceae bacterium</name>
    <dbReference type="NCBI Taxonomy" id="169975"/>
    <lineage>
        <taxon>Bacteria</taxon>
        <taxon>Pseudomonadati</taxon>
        <taxon>Pseudomonadota</taxon>
        <taxon>Alphaproteobacteria</taxon>
        <taxon>Acetobacterales</taxon>
        <taxon>Acetobacteraceae</taxon>
        <taxon>environmental samples</taxon>
    </lineage>
</organism>
<proteinExistence type="predicted"/>
<sequence length="67" mass="7006">MCRAAWAGRLPPIKDGPGWSTGPAAKGKGSGAEKLIPSAALTGWAVDIGNTRPMLRPKIVFFQSDKA</sequence>
<dbReference type="EMBL" id="CADCTL010000250">
    <property type="protein sequence ID" value="CAA9276228.1"/>
    <property type="molecule type" value="Genomic_DNA"/>
</dbReference>
<reference evidence="2" key="1">
    <citation type="submission" date="2020-02" db="EMBL/GenBank/DDBJ databases">
        <authorList>
            <person name="Meier V. D."/>
        </authorList>
    </citation>
    <scope>NUCLEOTIDE SEQUENCE</scope>
    <source>
        <strain evidence="2">AVDCRST_MAG04</strain>
    </source>
</reference>
<protein>
    <submittedName>
        <fullName evidence="2">Uncharacterized protein</fullName>
    </submittedName>
</protein>
<evidence type="ECO:0000256" key="1">
    <source>
        <dbReference type="SAM" id="MobiDB-lite"/>
    </source>
</evidence>
<feature type="region of interest" description="Disordered" evidence="1">
    <location>
        <begin position="1"/>
        <end position="31"/>
    </location>
</feature>
<accession>A0A6J4JC36</accession>
<gene>
    <name evidence="2" type="ORF">AVDCRST_MAG04-3372</name>
</gene>
<evidence type="ECO:0000313" key="2">
    <source>
        <dbReference type="EMBL" id="CAA9276228.1"/>
    </source>
</evidence>
<dbReference type="AlphaFoldDB" id="A0A6J4JC36"/>